<protein>
    <submittedName>
        <fullName evidence="1">Predicted protein</fullName>
    </submittedName>
</protein>
<dbReference type="EMBL" id="GG663740">
    <property type="protein sequence ID" value="EEH56520.1"/>
    <property type="molecule type" value="Genomic_DNA"/>
</dbReference>
<proteinExistence type="predicted"/>
<dbReference type="KEGG" id="mpp:MICPUCDRAFT_58576"/>
<organism evidence="2">
    <name type="scientific">Micromonas pusilla (strain CCMP1545)</name>
    <name type="common">Picoplanktonic green alga</name>
    <dbReference type="NCBI Taxonomy" id="564608"/>
    <lineage>
        <taxon>Eukaryota</taxon>
        <taxon>Viridiplantae</taxon>
        <taxon>Chlorophyta</taxon>
        <taxon>Mamiellophyceae</taxon>
        <taxon>Mamiellales</taxon>
        <taxon>Mamiellaceae</taxon>
        <taxon>Micromonas</taxon>
    </lineage>
</organism>
<dbReference type="GeneID" id="9684549"/>
<dbReference type="SUPFAM" id="SSF140860">
    <property type="entry name" value="Pseudo ankyrin repeat-like"/>
    <property type="match status" value="1"/>
</dbReference>
<evidence type="ECO:0000313" key="2">
    <source>
        <dbReference type="Proteomes" id="UP000001876"/>
    </source>
</evidence>
<evidence type="ECO:0000313" key="1">
    <source>
        <dbReference type="EMBL" id="EEH56520.1"/>
    </source>
</evidence>
<dbReference type="AlphaFoldDB" id="C1MTW2"/>
<reference evidence="1 2" key="1">
    <citation type="journal article" date="2009" name="Science">
        <title>Green evolution and dynamic adaptations revealed by genomes of the marine picoeukaryotes Micromonas.</title>
        <authorList>
            <person name="Worden A.Z."/>
            <person name="Lee J.H."/>
            <person name="Mock T."/>
            <person name="Rouze P."/>
            <person name="Simmons M.P."/>
            <person name="Aerts A.L."/>
            <person name="Allen A.E."/>
            <person name="Cuvelier M.L."/>
            <person name="Derelle E."/>
            <person name="Everett M.V."/>
            <person name="Foulon E."/>
            <person name="Grimwood J."/>
            <person name="Gundlach H."/>
            <person name="Henrissat B."/>
            <person name="Napoli C."/>
            <person name="McDonald S.M."/>
            <person name="Parker M.S."/>
            <person name="Rombauts S."/>
            <person name="Salamov A."/>
            <person name="Von Dassow P."/>
            <person name="Badger J.H."/>
            <person name="Coutinho P.M."/>
            <person name="Demir E."/>
            <person name="Dubchak I."/>
            <person name="Gentemann C."/>
            <person name="Eikrem W."/>
            <person name="Gready J.E."/>
            <person name="John U."/>
            <person name="Lanier W."/>
            <person name="Lindquist E.A."/>
            <person name="Lucas S."/>
            <person name="Mayer K.F."/>
            <person name="Moreau H."/>
            <person name="Not F."/>
            <person name="Otillar R."/>
            <person name="Panaud O."/>
            <person name="Pangilinan J."/>
            <person name="Paulsen I."/>
            <person name="Piegu B."/>
            <person name="Poliakov A."/>
            <person name="Robbens S."/>
            <person name="Schmutz J."/>
            <person name="Toulza E."/>
            <person name="Wyss T."/>
            <person name="Zelensky A."/>
            <person name="Zhou K."/>
            <person name="Armbrust E.V."/>
            <person name="Bhattacharya D."/>
            <person name="Goodenough U.W."/>
            <person name="Van de Peer Y."/>
            <person name="Grigoriev I.V."/>
        </authorList>
    </citation>
    <scope>NUCLEOTIDE SEQUENCE [LARGE SCALE GENOMIC DNA]</scope>
    <source>
        <strain evidence="1 2">CCMP1545</strain>
    </source>
</reference>
<gene>
    <name evidence="1" type="ORF">MICPUCDRAFT_58576</name>
</gene>
<dbReference type="OrthoDB" id="74529at2759"/>
<keyword evidence="2" id="KW-1185">Reference proteome</keyword>
<name>C1MTW2_MICPC</name>
<dbReference type="Proteomes" id="UP000001876">
    <property type="component" value="Unassembled WGS sequence"/>
</dbReference>
<dbReference type="RefSeq" id="XP_003059388.1">
    <property type="nucleotide sequence ID" value="XM_003059342.1"/>
</dbReference>
<sequence length="139" mass="15861">MRALGHARMAERHSDIEWRLDALMRTLERVEAGVSKARARAYVDRVDPQFHRGAFFCHYAAVAGNLKLLRWLRELEYEFGPLVTRGAAMGGHLDVLKWAVEHGAEWGPWVFSAARLLGCVLYKSFSPIARFQHLIASDR</sequence>
<accession>C1MTW2</accession>